<feature type="non-terminal residue" evidence="2">
    <location>
        <position position="1"/>
    </location>
</feature>
<organism evidence="2 3">
    <name type="scientific">Ficus carica</name>
    <name type="common">Common fig</name>
    <dbReference type="NCBI Taxonomy" id="3494"/>
    <lineage>
        <taxon>Eukaryota</taxon>
        <taxon>Viridiplantae</taxon>
        <taxon>Streptophyta</taxon>
        <taxon>Embryophyta</taxon>
        <taxon>Tracheophyta</taxon>
        <taxon>Spermatophyta</taxon>
        <taxon>Magnoliopsida</taxon>
        <taxon>eudicotyledons</taxon>
        <taxon>Gunneridae</taxon>
        <taxon>Pentapetalae</taxon>
        <taxon>rosids</taxon>
        <taxon>fabids</taxon>
        <taxon>Rosales</taxon>
        <taxon>Moraceae</taxon>
        <taxon>Ficeae</taxon>
        <taxon>Ficus</taxon>
    </lineage>
</organism>
<accession>A0AA88CNB1</accession>
<dbReference type="AlphaFoldDB" id="A0AA88CNB1"/>
<reference evidence="2" key="1">
    <citation type="submission" date="2023-07" db="EMBL/GenBank/DDBJ databases">
        <title>draft genome sequence of fig (Ficus carica).</title>
        <authorList>
            <person name="Takahashi T."/>
            <person name="Nishimura K."/>
        </authorList>
    </citation>
    <scope>NUCLEOTIDE SEQUENCE</scope>
</reference>
<evidence type="ECO:0000313" key="3">
    <source>
        <dbReference type="Proteomes" id="UP001187192"/>
    </source>
</evidence>
<keyword evidence="3" id="KW-1185">Reference proteome</keyword>
<feature type="region of interest" description="Disordered" evidence="1">
    <location>
        <begin position="1"/>
        <end position="108"/>
    </location>
</feature>
<feature type="compositionally biased region" description="Low complexity" evidence="1">
    <location>
        <begin position="45"/>
        <end position="63"/>
    </location>
</feature>
<sequence>VQPAGIQLPARPKIQARTPLPVQARAQQPSCSLHCQPSSARDPGPRTTSSPSPRPAAPSTAPAQLSPRSRPAHHFQSKPAPSCSLHSASSALIPGPRDSRPESSSSCPAWQHNYWAETQARNLSQLHPKCELWANSKPHKSWP</sequence>
<proteinExistence type="predicted"/>
<dbReference type="EMBL" id="BTGU01006776">
    <property type="protein sequence ID" value="GMN23201.1"/>
    <property type="molecule type" value="Genomic_DNA"/>
</dbReference>
<dbReference type="Proteomes" id="UP001187192">
    <property type="component" value="Unassembled WGS sequence"/>
</dbReference>
<protein>
    <submittedName>
        <fullName evidence="2">Uncharacterized protein</fullName>
    </submittedName>
</protein>
<evidence type="ECO:0000256" key="1">
    <source>
        <dbReference type="SAM" id="MobiDB-lite"/>
    </source>
</evidence>
<name>A0AA88CNB1_FICCA</name>
<gene>
    <name evidence="2" type="ORF">TIFTF001_049069</name>
</gene>
<comment type="caution">
    <text evidence="2">The sequence shown here is derived from an EMBL/GenBank/DDBJ whole genome shotgun (WGS) entry which is preliminary data.</text>
</comment>
<feature type="compositionally biased region" description="Polar residues" evidence="1">
    <location>
        <begin position="25"/>
        <end position="39"/>
    </location>
</feature>
<evidence type="ECO:0000313" key="2">
    <source>
        <dbReference type="EMBL" id="GMN23201.1"/>
    </source>
</evidence>